<dbReference type="AlphaFoldDB" id="A0A1G9MF69"/>
<sequence>MAKSPEDRLLDVMRAQLGYTESPNGWSVFGQWWAKRHGKPEEWAREPWCDMFVSWAANKAGLLAVVGDSAWTPGHAQWFKDRGQWGQTPRKGAVVFFDWAGSKNIPAIDHVGVVESVRKDGTVVTIEGNTSNRVMRRERSMSVIAGFGYPLYGGKSTTPAAAADRTEEIVKTLPLLKRGSKGYDVKTVFYLLHARGYGLNDSIDDTVFGGPLEEALRAFQKAAGLKVDGQCGPKTWPKLLRMD</sequence>
<dbReference type="InterPro" id="IPR002477">
    <property type="entry name" value="Peptidoglycan-bd-like"/>
</dbReference>
<evidence type="ECO:0000313" key="3">
    <source>
        <dbReference type="EMBL" id="SDL72774.1"/>
    </source>
</evidence>
<feature type="domain" description="Peptidase C51" evidence="2">
    <location>
        <begin position="46"/>
        <end position="129"/>
    </location>
</feature>
<dbReference type="InterPro" id="IPR007921">
    <property type="entry name" value="CHAP_dom"/>
</dbReference>
<accession>A0A1G9MF69</accession>
<evidence type="ECO:0000259" key="1">
    <source>
        <dbReference type="Pfam" id="PF01471"/>
    </source>
</evidence>
<protein>
    <submittedName>
        <fullName evidence="3">Putative peptidoglycan binding domain-containing protein</fullName>
    </submittedName>
</protein>
<dbReference type="Proteomes" id="UP000198683">
    <property type="component" value="Unassembled WGS sequence"/>
</dbReference>
<dbReference type="Gene3D" id="3.90.1720.10">
    <property type="entry name" value="endopeptidase domain like (from Nostoc punctiforme)"/>
    <property type="match status" value="1"/>
</dbReference>
<dbReference type="Pfam" id="PF01471">
    <property type="entry name" value="PG_binding_1"/>
    <property type="match status" value="1"/>
</dbReference>
<feature type="domain" description="Peptidoglycan binding-like" evidence="1">
    <location>
        <begin position="182"/>
        <end position="238"/>
    </location>
</feature>
<dbReference type="Pfam" id="PF05257">
    <property type="entry name" value="CHAP"/>
    <property type="match status" value="1"/>
</dbReference>
<name>A0A1G9MF69_9ACTN</name>
<dbReference type="InterPro" id="IPR038765">
    <property type="entry name" value="Papain-like_cys_pep_sf"/>
</dbReference>
<dbReference type="SUPFAM" id="SSF54001">
    <property type="entry name" value="Cysteine proteinases"/>
    <property type="match status" value="1"/>
</dbReference>
<reference evidence="3 4" key="1">
    <citation type="submission" date="2016-10" db="EMBL/GenBank/DDBJ databases">
        <authorList>
            <person name="de Groot N.N."/>
        </authorList>
    </citation>
    <scope>NUCLEOTIDE SEQUENCE [LARGE SCALE GENOMIC DNA]</scope>
    <source>
        <strain evidence="3 4">CGMCC 4.5681</strain>
    </source>
</reference>
<dbReference type="InterPro" id="IPR036365">
    <property type="entry name" value="PGBD-like_sf"/>
</dbReference>
<evidence type="ECO:0000259" key="2">
    <source>
        <dbReference type="Pfam" id="PF05257"/>
    </source>
</evidence>
<evidence type="ECO:0000313" key="4">
    <source>
        <dbReference type="Proteomes" id="UP000198683"/>
    </source>
</evidence>
<proteinExistence type="predicted"/>
<gene>
    <name evidence="3" type="ORF">SAMN05421874_12811</name>
</gene>
<dbReference type="RefSeq" id="WP_090771993.1">
    <property type="nucleotide sequence ID" value="NZ_FNFB01000028.1"/>
</dbReference>
<dbReference type="Gene3D" id="1.10.101.10">
    <property type="entry name" value="PGBD-like superfamily/PGBD"/>
    <property type="match status" value="1"/>
</dbReference>
<dbReference type="InterPro" id="IPR036366">
    <property type="entry name" value="PGBDSf"/>
</dbReference>
<dbReference type="OrthoDB" id="5124837at2"/>
<organism evidence="3 4">
    <name type="scientific">Nonomuraea maritima</name>
    <dbReference type="NCBI Taxonomy" id="683260"/>
    <lineage>
        <taxon>Bacteria</taxon>
        <taxon>Bacillati</taxon>
        <taxon>Actinomycetota</taxon>
        <taxon>Actinomycetes</taxon>
        <taxon>Streptosporangiales</taxon>
        <taxon>Streptosporangiaceae</taxon>
        <taxon>Nonomuraea</taxon>
    </lineage>
</organism>
<dbReference type="STRING" id="683260.SAMN05421874_12811"/>
<dbReference type="EMBL" id="FNFB01000028">
    <property type="protein sequence ID" value="SDL72774.1"/>
    <property type="molecule type" value="Genomic_DNA"/>
</dbReference>
<keyword evidence="4" id="KW-1185">Reference proteome</keyword>
<dbReference type="SUPFAM" id="SSF47090">
    <property type="entry name" value="PGBD-like"/>
    <property type="match status" value="1"/>
</dbReference>